<dbReference type="EMBL" id="CP002049">
    <property type="protein sequence ID" value="ADI15901.1"/>
    <property type="molecule type" value="Genomic_DNA"/>
</dbReference>
<dbReference type="Gene3D" id="3.40.50.300">
    <property type="entry name" value="P-loop containing nucleotide triphosphate hydrolases"/>
    <property type="match status" value="1"/>
</dbReference>
<comment type="similarity">
    <text evidence="1">Belongs to the Mg-chelatase subunits D/I family. ComM subfamily.</text>
</comment>
<evidence type="ECO:0000313" key="5">
    <source>
        <dbReference type="EMBL" id="ADI15901.1"/>
    </source>
</evidence>
<dbReference type="InterPro" id="IPR003593">
    <property type="entry name" value="AAA+_ATPase"/>
</dbReference>
<dbReference type="GO" id="GO:0003677">
    <property type="term" value="F:DNA binding"/>
    <property type="evidence" value="ECO:0007669"/>
    <property type="project" value="InterPro"/>
</dbReference>
<dbReference type="Pfam" id="PF13541">
    <property type="entry name" value="ChlI"/>
    <property type="match status" value="1"/>
</dbReference>
<protein>
    <submittedName>
        <fullName evidence="5">Mg chelatase, subunit ChlI</fullName>
    </submittedName>
</protein>
<keyword evidence="2" id="KW-0547">Nucleotide-binding</keyword>
<keyword evidence="3" id="KW-0067">ATP-binding</keyword>
<gene>
    <name evidence="5" type="ordered locus">Trad_2800</name>
</gene>
<dbReference type="PROSITE" id="PS50051">
    <property type="entry name" value="MCM_2"/>
    <property type="match status" value="1"/>
</dbReference>
<dbReference type="Pfam" id="PF01078">
    <property type="entry name" value="Mg_chelatase"/>
    <property type="match status" value="1"/>
</dbReference>
<reference evidence="5 6" key="2">
    <citation type="journal article" date="2011" name="Stand. Genomic Sci.">
        <title>Complete genome sequence of Truepera radiovictrix type strain (RQ-24).</title>
        <authorList>
            <person name="Ivanova N."/>
            <person name="Rohde C."/>
            <person name="Munk C."/>
            <person name="Nolan M."/>
            <person name="Lucas S."/>
            <person name="Del Rio T.G."/>
            <person name="Tice H."/>
            <person name="Deshpande S."/>
            <person name="Cheng J.F."/>
            <person name="Tapia R."/>
            <person name="Han C."/>
            <person name="Goodwin L."/>
            <person name="Pitluck S."/>
            <person name="Liolios K."/>
            <person name="Mavromatis K."/>
            <person name="Mikhailova N."/>
            <person name="Pati A."/>
            <person name="Chen A."/>
            <person name="Palaniappan K."/>
            <person name="Land M."/>
            <person name="Hauser L."/>
            <person name="Chang Y.J."/>
            <person name="Jeffries C.D."/>
            <person name="Brambilla E."/>
            <person name="Rohde M."/>
            <person name="Goker M."/>
            <person name="Tindall B.J."/>
            <person name="Woyke T."/>
            <person name="Bristow J."/>
            <person name="Eisen J.A."/>
            <person name="Markowitz V."/>
            <person name="Hugenholtz P."/>
            <person name="Kyrpides N.C."/>
            <person name="Klenk H.P."/>
            <person name="Lapidus A."/>
        </authorList>
    </citation>
    <scope>NUCLEOTIDE SEQUENCE [LARGE SCALE GENOMIC DNA]</scope>
    <source>
        <strain evidence="6">DSM 17093 / CIP 108686 / LMG 22925 / RQ-24</strain>
    </source>
</reference>
<dbReference type="RefSeq" id="WP_013179260.1">
    <property type="nucleotide sequence ID" value="NC_014221.1"/>
</dbReference>
<dbReference type="PANTHER" id="PTHR32039:SF7">
    <property type="entry name" value="COMPETENCE PROTEIN COMM"/>
    <property type="match status" value="1"/>
</dbReference>
<dbReference type="Proteomes" id="UP000000379">
    <property type="component" value="Chromosome"/>
</dbReference>
<feature type="domain" description="MCM C-terminal AAA(+) ATPase" evidence="4">
    <location>
        <begin position="287"/>
        <end position="345"/>
    </location>
</feature>
<evidence type="ECO:0000259" key="4">
    <source>
        <dbReference type="PROSITE" id="PS50051"/>
    </source>
</evidence>
<dbReference type="InterPro" id="IPR000523">
    <property type="entry name" value="Mg_chelatse_chII-like_cat_dom"/>
</dbReference>
<dbReference type="InterPro" id="IPR025158">
    <property type="entry name" value="Mg_chelat-rel_C"/>
</dbReference>
<dbReference type="InterPro" id="IPR004482">
    <property type="entry name" value="Mg_chelat-rel"/>
</dbReference>
<dbReference type="InterPro" id="IPR020568">
    <property type="entry name" value="Ribosomal_Su5_D2-typ_SF"/>
</dbReference>
<keyword evidence="6" id="KW-1185">Reference proteome</keyword>
<reference evidence="6" key="1">
    <citation type="submission" date="2010-05" db="EMBL/GenBank/DDBJ databases">
        <title>The complete genome of Truepera radiovictris DSM 17093.</title>
        <authorList>
            <consortium name="US DOE Joint Genome Institute (JGI-PGF)"/>
            <person name="Lucas S."/>
            <person name="Copeland A."/>
            <person name="Lapidus A."/>
            <person name="Glavina del Rio T."/>
            <person name="Dalin E."/>
            <person name="Tice H."/>
            <person name="Bruce D."/>
            <person name="Goodwin L."/>
            <person name="Pitluck S."/>
            <person name="Kyrpides N."/>
            <person name="Mavromatis K."/>
            <person name="Ovchinnikova G."/>
            <person name="Munk A.C."/>
            <person name="Detter J.C."/>
            <person name="Han C."/>
            <person name="Tapia R."/>
            <person name="Land M."/>
            <person name="Hauser L."/>
            <person name="Markowitz V."/>
            <person name="Cheng J.-F."/>
            <person name="Hugenholtz P."/>
            <person name="Woyke T."/>
            <person name="Wu D."/>
            <person name="Tindall B."/>
            <person name="Pomrenke H.G."/>
            <person name="Brambilla E."/>
            <person name="Klenk H.-P."/>
            <person name="Eisen J.A."/>
        </authorList>
    </citation>
    <scope>NUCLEOTIDE SEQUENCE [LARGE SCALE GENOMIC DNA]</scope>
    <source>
        <strain evidence="6">DSM 17093 / CIP 108686 / LMG 22925 / RQ-24</strain>
    </source>
</reference>
<evidence type="ECO:0000256" key="1">
    <source>
        <dbReference type="ARBA" id="ARBA00006354"/>
    </source>
</evidence>
<dbReference type="HOGENOM" id="CLU_026145_1_0_0"/>
<proteinExistence type="inferred from homology"/>
<dbReference type="GO" id="GO:0005524">
    <property type="term" value="F:ATP binding"/>
    <property type="evidence" value="ECO:0007669"/>
    <property type="project" value="UniProtKB-KW"/>
</dbReference>
<dbReference type="SUPFAM" id="SSF52540">
    <property type="entry name" value="P-loop containing nucleoside triphosphate hydrolases"/>
    <property type="match status" value="1"/>
</dbReference>
<dbReference type="STRING" id="649638.Trad_2800"/>
<dbReference type="AlphaFoldDB" id="D7CV74"/>
<dbReference type="InterPro" id="IPR001208">
    <property type="entry name" value="MCM_dom"/>
</dbReference>
<dbReference type="OrthoDB" id="9813147at2"/>
<evidence type="ECO:0000256" key="3">
    <source>
        <dbReference type="ARBA" id="ARBA00022840"/>
    </source>
</evidence>
<evidence type="ECO:0000256" key="2">
    <source>
        <dbReference type="ARBA" id="ARBA00022741"/>
    </source>
</evidence>
<dbReference type="InterPro" id="IPR027417">
    <property type="entry name" value="P-loop_NTPase"/>
</dbReference>
<accession>D7CV74</accession>
<evidence type="ECO:0000313" key="6">
    <source>
        <dbReference type="Proteomes" id="UP000000379"/>
    </source>
</evidence>
<dbReference type="SUPFAM" id="SSF54211">
    <property type="entry name" value="Ribosomal protein S5 domain 2-like"/>
    <property type="match status" value="1"/>
</dbReference>
<dbReference type="Gene3D" id="3.30.230.10">
    <property type="match status" value="1"/>
</dbReference>
<sequence>MFAQLTSATTLGVNAFAVQVEVDVSGGLPGMLIVGLPDAAVQESRERVRAAVRNAGLPFPASRIVVNLAPADVRKEGPMFDLPIALAVLLAQGVIPQSALDRTLVAGELALDGSLRPVRGAINLALYAAQAGVTRLLLPPASAPEAAAVGEIAVYAPATLAQTVAFLTGELPLAPVAPEASEPAPPPLDLFDIKGQSAAKRALEVAAAGAHNLLLTGPPGSGKTMLARRLPGLLPPLTREGAIEVTRIHSAAGLHCGGLVHAPPFRSPHHTVSDAGLIGGGSVPRPGEVSLAHRGVLFMDEFPEFSRRALEVLRQPLEDGVVTISRARAALTFPARFMLVAAQNPCPCGFYGDPQRSCSCAPGARQRYRERLSGPLLDRIDLRLSVPRLAPEELLRAPPGEPSARVRERVVAARTRALERQGVPNAELGGAALRRHAALGASAVAFAQTLAKQLGLSGRGFDRLLRVARTVADLAGASQLEEAHLAEAAAYRA</sequence>
<dbReference type="InterPro" id="IPR014721">
    <property type="entry name" value="Ribsml_uS5_D2-typ_fold_subgr"/>
</dbReference>
<dbReference type="Pfam" id="PF13335">
    <property type="entry name" value="Mg_chelatase_C"/>
    <property type="match status" value="1"/>
</dbReference>
<dbReference type="InterPro" id="IPR045006">
    <property type="entry name" value="CHLI-like"/>
</dbReference>
<dbReference type="SMART" id="SM00382">
    <property type="entry name" value="AAA"/>
    <property type="match status" value="1"/>
</dbReference>
<dbReference type="PANTHER" id="PTHR32039">
    <property type="entry name" value="MAGNESIUM-CHELATASE SUBUNIT CHLI"/>
    <property type="match status" value="1"/>
</dbReference>
<name>D7CV74_TRURR</name>
<dbReference type="NCBIfam" id="TIGR00368">
    <property type="entry name" value="YifB family Mg chelatase-like AAA ATPase"/>
    <property type="match status" value="1"/>
</dbReference>
<organism evidence="5 6">
    <name type="scientific">Truepera radiovictrix (strain DSM 17093 / CIP 108686 / LMG 22925 / RQ-24)</name>
    <dbReference type="NCBI Taxonomy" id="649638"/>
    <lineage>
        <taxon>Bacteria</taxon>
        <taxon>Thermotogati</taxon>
        <taxon>Deinococcota</taxon>
        <taxon>Deinococci</taxon>
        <taxon>Trueperales</taxon>
        <taxon>Trueperaceae</taxon>
        <taxon>Truepera</taxon>
    </lineage>
</organism>
<dbReference type="eggNOG" id="COG0606">
    <property type="taxonomic scope" value="Bacteria"/>
</dbReference>
<dbReference type="KEGG" id="tra:Trad_2800"/>